<comment type="caution">
    <text evidence="2">The sequence shown here is derived from an EMBL/GenBank/DDBJ whole genome shotgun (WGS) entry which is preliminary data.</text>
</comment>
<dbReference type="Proteomes" id="UP001274830">
    <property type="component" value="Unassembled WGS sequence"/>
</dbReference>
<name>A0AAE0WIU8_9PEZI</name>
<evidence type="ECO:0000256" key="1">
    <source>
        <dbReference type="SAM" id="MobiDB-lite"/>
    </source>
</evidence>
<dbReference type="EMBL" id="JAUTXT010000040">
    <property type="protein sequence ID" value="KAK3671732.1"/>
    <property type="molecule type" value="Genomic_DNA"/>
</dbReference>
<accession>A0AAE0WIU8</accession>
<sequence length="378" mass="41981">MHSAGAGLEQDVNGLTLLCKAQSGVRYQTMPRRKTDSKWERNQTPFFIKNTAGGDTEVPWYSLRVFWSVALLNNGHETREAFRSYISNLQATNHWRDVHPEWALAQWQAIVDKVDEMQRVGFEGSQLRIAIRGPSGDRQKLVKYVIREWVAGDIRGAGAGVRSGPYILFPAPISVQNERGRRPNVSDCSGQVDIRPNPLVGNKAYTDGKQQEEYLRTLGDNVIDSRAFFSYSSGEDDLPRQHYSAPPEYINETRASGSVPPVFASSQEGDNEPPEALQEAMRVTESPGKCATPPHRPRTRSMATRPPSKVAAADPPRTKQARLDVRFRPVMTTQPSPPTTTPRAYTLNHTESIPHPSPSQPQRSSATLWTPPATEGGA</sequence>
<evidence type="ECO:0000313" key="2">
    <source>
        <dbReference type="EMBL" id="KAK3671732.1"/>
    </source>
</evidence>
<evidence type="ECO:0000313" key="3">
    <source>
        <dbReference type="Proteomes" id="UP001274830"/>
    </source>
</evidence>
<feature type="region of interest" description="Disordered" evidence="1">
    <location>
        <begin position="254"/>
        <end position="378"/>
    </location>
</feature>
<gene>
    <name evidence="2" type="ORF">LTR78_008465</name>
</gene>
<protein>
    <submittedName>
        <fullName evidence="2">Uncharacterized protein</fullName>
    </submittedName>
</protein>
<keyword evidence="3" id="KW-1185">Reference proteome</keyword>
<reference evidence="2" key="1">
    <citation type="submission" date="2023-07" db="EMBL/GenBank/DDBJ databases">
        <title>Black Yeasts Isolated from many extreme environments.</title>
        <authorList>
            <person name="Coleine C."/>
            <person name="Stajich J.E."/>
            <person name="Selbmann L."/>
        </authorList>
    </citation>
    <scope>NUCLEOTIDE SEQUENCE</scope>
    <source>
        <strain evidence="2">CCFEE 5485</strain>
    </source>
</reference>
<dbReference type="AlphaFoldDB" id="A0AAE0WIU8"/>
<proteinExistence type="predicted"/>
<organism evidence="2 3">
    <name type="scientific">Recurvomyces mirabilis</name>
    <dbReference type="NCBI Taxonomy" id="574656"/>
    <lineage>
        <taxon>Eukaryota</taxon>
        <taxon>Fungi</taxon>
        <taxon>Dikarya</taxon>
        <taxon>Ascomycota</taxon>
        <taxon>Pezizomycotina</taxon>
        <taxon>Dothideomycetes</taxon>
        <taxon>Dothideomycetidae</taxon>
        <taxon>Mycosphaerellales</taxon>
        <taxon>Teratosphaeriaceae</taxon>
        <taxon>Recurvomyces</taxon>
    </lineage>
</organism>